<keyword evidence="2" id="KW-1185">Reference proteome</keyword>
<evidence type="ECO:0000313" key="1">
    <source>
        <dbReference type="EMBL" id="EYU14201.1"/>
    </source>
</evidence>
<sequence length="589" mass="66515">MSNDIETTKDFLISLRFDVDEVEQRKFMAVITEVTSGILKMRAEIENATLVVASFITQIADELDKLYGKLQETDAVVEKIKSINEESVRRAVGGVERFLPSINAQSHDTNGRHFNIASLVASMGEQLLKATPDCANQNTSILDSDDIFNAIEELVKWLDKGEISAKGLLATLNELWKFTGRKIVLGVLFDFNSRLNALQEEARKNHETMAETLSRRQREYDANKKPLITYDQLNNWMSTHGIYIASDLTPFFSKDKYEKYQEKIDGKKTIIHKEYSQKIADISNKVSVRSSKTKIKRKNKKLNKDHLKAVIVEHHDAPKELNTPVNQPTNIFNSELTAAKLKKLKFSRGIRNNNPLNMNFAHQTGAVLEDNPKPRFAKFPDAFSGLKGTAHQLMRYFRGKTTGKKLQTIASIVPTWAPKKDHNKTKQYIADVSKMMGVSKDTFLDLTDPDVMQRLIDSMMIKESGGNPYSPEFIRKAIMAELQPANKAPKQAGHLNHVAHSLQNISIDHRMINGAVININSMMNHQGFTPALLHRAPILASNNMKGIGEVNYHIEVNGVESPREAARLTGETVERTYSMLLRNMQTQVK</sequence>
<gene>
    <name evidence="1" type="ORF">BA1DRAFT_03265</name>
</gene>
<accession>A0A022PEQ3</accession>
<dbReference type="EMBL" id="JFGV01000054">
    <property type="protein sequence ID" value="EYU14201.1"/>
    <property type="molecule type" value="Genomic_DNA"/>
</dbReference>
<protein>
    <submittedName>
        <fullName evidence="1">Uncharacterized protein</fullName>
    </submittedName>
</protein>
<dbReference type="Proteomes" id="UP000023464">
    <property type="component" value="Unassembled WGS sequence"/>
</dbReference>
<dbReference type="PATRIC" id="fig|1393736.3.peg.3334"/>
<name>A0A022PEQ3_9GAMM</name>
<comment type="caution">
    <text evidence="1">The sequence shown here is derived from an EMBL/GenBank/DDBJ whole genome shotgun (WGS) entry which is preliminary data.</text>
</comment>
<proteinExistence type="predicted"/>
<dbReference type="AlphaFoldDB" id="A0A022PEQ3"/>
<reference evidence="1 2" key="1">
    <citation type="submission" date="2014-03" db="EMBL/GenBank/DDBJ databases">
        <title>Draft Genome of Photorhabdus luminescens BA1, an Egyptian Isolate.</title>
        <authorList>
            <person name="Ghazal S."/>
            <person name="Hurst S.G.IV."/>
            <person name="Morris K."/>
            <person name="Thomas K."/>
            <person name="Tisa L.S."/>
        </authorList>
    </citation>
    <scope>NUCLEOTIDE SEQUENCE [LARGE SCALE GENOMIC DNA]</scope>
    <source>
        <strain evidence="1 2">BA1</strain>
    </source>
</reference>
<dbReference type="RefSeq" id="WP_036781002.1">
    <property type="nucleotide sequence ID" value="NZ_CAWLTM010000061.1"/>
</dbReference>
<organism evidence="1 2">
    <name type="scientific">Photorhabdus aegyptia</name>
    <dbReference type="NCBI Taxonomy" id="2805098"/>
    <lineage>
        <taxon>Bacteria</taxon>
        <taxon>Pseudomonadati</taxon>
        <taxon>Pseudomonadota</taxon>
        <taxon>Gammaproteobacteria</taxon>
        <taxon>Enterobacterales</taxon>
        <taxon>Morganellaceae</taxon>
        <taxon>Photorhabdus</taxon>
    </lineage>
</organism>
<evidence type="ECO:0000313" key="2">
    <source>
        <dbReference type="Proteomes" id="UP000023464"/>
    </source>
</evidence>